<gene>
    <name evidence="5" type="primary">SEC6</name>
    <name evidence="5" type="ORF">NBO_63g0012</name>
</gene>
<evidence type="ECO:0000256" key="3">
    <source>
        <dbReference type="ARBA" id="ARBA00022483"/>
    </source>
</evidence>
<protein>
    <submittedName>
        <fullName evidence="5">Exocyst complex component sec6</fullName>
    </submittedName>
</protein>
<dbReference type="EMBL" id="KB908971">
    <property type="protein sequence ID" value="EOB13693.1"/>
    <property type="molecule type" value="Genomic_DNA"/>
</dbReference>
<dbReference type="GO" id="GO:0000145">
    <property type="term" value="C:exocyst"/>
    <property type="evidence" value="ECO:0007669"/>
    <property type="project" value="InterPro"/>
</dbReference>
<evidence type="ECO:0000256" key="4">
    <source>
        <dbReference type="SAM" id="Coils"/>
    </source>
</evidence>
<evidence type="ECO:0000313" key="5">
    <source>
        <dbReference type="EMBL" id="EOB13693.1"/>
    </source>
</evidence>
<dbReference type="VEuPathDB" id="MicrosporidiaDB:NBO_63g0012"/>
<dbReference type="OMA" id="LAYDSHY"/>
<dbReference type="PANTHER" id="PTHR21292:SF1">
    <property type="entry name" value="EXOCYST COMPLEX COMPONENT 3"/>
    <property type="match status" value="1"/>
</dbReference>
<evidence type="ECO:0000256" key="1">
    <source>
        <dbReference type="ARBA" id="ARBA00009447"/>
    </source>
</evidence>
<dbReference type="InterPro" id="IPR042532">
    <property type="entry name" value="EXOC3/Sec6_C"/>
</dbReference>
<dbReference type="Gene3D" id="1.10.357.50">
    <property type="match status" value="1"/>
</dbReference>
<keyword evidence="3" id="KW-0268">Exocytosis</keyword>
<dbReference type="InterPro" id="IPR010326">
    <property type="entry name" value="EXOC3/Sec6"/>
</dbReference>
<keyword evidence="4" id="KW-0175">Coiled coil</keyword>
<keyword evidence="2" id="KW-0813">Transport</keyword>
<dbReference type="HOGENOM" id="CLU_025213_0_0_1"/>
<keyword evidence="6" id="KW-1185">Reference proteome</keyword>
<dbReference type="OrthoDB" id="190098at2759"/>
<dbReference type="Gene3D" id="1.10.357.70">
    <property type="entry name" value="Exocyst complex component Sec6, C-terminal domain"/>
    <property type="match status" value="1"/>
</dbReference>
<dbReference type="Proteomes" id="UP000016927">
    <property type="component" value="Unassembled WGS sequence"/>
</dbReference>
<sequence length="648" mass="76314">MDKSFDELSEKIRYPSDLQTKIDNISRNIKDLYIHNETSLNNKITRYHNMLRDADNDLKKLEELYRDFNKNQKKNVKILDDFLVLIKDYKLVRSICLAHNNLSKVKIYADKLNTIELPVKNDDIQLYHAKIFENENFMYDLEFYNHGISREDFIDVSRAINSINKQILEFECEYLGILENFIENHEVLPKIENIIELEEKRDESTRKAKEGQTSDNPVLKEIYKLNKTYINRKPNNYKTKSINTIKESIRKYHNGLKKLLEDKSSLMDAGEILAVVEFVEDYYNNIESNFKKIADALGPRILSNESELLDKYTETAEMKLKEWITNITKIELDKFYMRNETISKDEEDRLISPGFVSLLQIIKMQLEPISFNKKIFSHITFTIVKYCDNFKNQLVEAMDKEFYPAVQMKSKPGYEDFCIMFGNSGLRLTQYITSLPQCQSPEVRELGNTFINILQESNRYLTEFVLYTCKPVFEKVFTNRWYNEDILKVGIITLKDFLTDYKLTMSDYSFITFIHELSTSISLTYLKQLDKSDTTISKGCFSKLKSDYVKLKQLLEEFGDKEDVVASLSPILKIMPLIESRSSDLFITEVKSLVLIYPDIKRRFVKTIINKRYDLIGEEKKEFNRRLKEVFNESLPSEKTIFSKIFGL</sequence>
<dbReference type="GO" id="GO:0000149">
    <property type="term" value="F:SNARE binding"/>
    <property type="evidence" value="ECO:0007669"/>
    <property type="project" value="TreeGrafter"/>
</dbReference>
<dbReference type="STRING" id="578461.R0MLI5"/>
<evidence type="ECO:0000256" key="2">
    <source>
        <dbReference type="ARBA" id="ARBA00022448"/>
    </source>
</evidence>
<dbReference type="GO" id="GO:0006887">
    <property type="term" value="P:exocytosis"/>
    <property type="evidence" value="ECO:0007669"/>
    <property type="project" value="UniProtKB-KW"/>
</dbReference>
<name>R0MLI5_NOSB1</name>
<feature type="non-terminal residue" evidence="5">
    <location>
        <position position="648"/>
    </location>
</feature>
<dbReference type="PANTHER" id="PTHR21292">
    <property type="entry name" value="EXOCYST COMPLEX COMPONENT SEC6-RELATED"/>
    <property type="match status" value="1"/>
</dbReference>
<dbReference type="Pfam" id="PF06046">
    <property type="entry name" value="Sec6"/>
    <property type="match status" value="1"/>
</dbReference>
<proteinExistence type="inferred from homology"/>
<dbReference type="GO" id="GO:0051601">
    <property type="term" value="P:exocyst localization"/>
    <property type="evidence" value="ECO:0007669"/>
    <property type="project" value="TreeGrafter"/>
</dbReference>
<accession>R0MLI5</accession>
<organism evidence="5 6">
    <name type="scientific">Nosema bombycis (strain CQ1 / CVCC 102059)</name>
    <name type="common">Microsporidian parasite</name>
    <name type="synonym">Pebrine of silkworm</name>
    <dbReference type="NCBI Taxonomy" id="578461"/>
    <lineage>
        <taxon>Eukaryota</taxon>
        <taxon>Fungi</taxon>
        <taxon>Fungi incertae sedis</taxon>
        <taxon>Microsporidia</taxon>
        <taxon>Nosematidae</taxon>
        <taxon>Nosema</taxon>
    </lineage>
</organism>
<feature type="coiled-coil region" evidence="4">
    <location>
        <begin position="44"/>
        <end position="71"/>
    </location>
</feature>
<comment type="similarity">
    <text evidence="1">Belongs to the SEC6 family.</text>
</comment>
<dbReference type="AlphaFoldDB" id="R0MLI5"/>
<reference evidence="5 6" key="1">
    <citation type="journal article" date="2013" name="BMC Genomics">
        <title>Comparative genomics of parasitic silkworm microsporidia reveal an association between genome expansion and host adaptation.</title>
        <authorList>
            <person name="Pan G."/>
            <person name="Xu J."/>
            <person name="Li T."/>
            <person name="Xia Q."/>
            <person name="Liu S.L."/>
            <person name="Zhang G."/>
            <person name="Li S."/>
            <person name="Li C."/>
            <person name="Liu H."/>
            <person name="Yang L."/>
            <person name="Liu T."/>
            <person name="Zhang X."/>
            <person name="Wu Z."/>
            <person name="Fan W."/>
            <person name="Dang X."/>
            <person name="Xiang H."/>
            <person name="Tao M."/>
            <person name="Li Y."/>
            <person name="Hu J."/>
            <person name="Li Z."/>
            <person name="Lin L."/>
            <person name="Luo J."/>
            <person name="Geng L."/>
            <person name="Wang L."/>
            <person name="Long M."/>
            <person name="Wan Y."/>
            <person name="He N."/>
            <person name="Zhang Z."/>
            <person name="Lu C."/>
            <person name="Keeling P.J."/>
            <person name="Wang J."/>
            <person name="Xiang Z."/>
            <person name="Zhou Z."/>
        </authorList>
    </citation>
    <scope>NUCLEOTIDE SEQUENCE [LARGE SCALE GENOMIC DNA]</scope>
    <source>
        <strain evidence="6">CQ1 / CVCC 102059</strain>
    </source>
</reference>
<evidence type="ECO:0000313" key="6">
    <source>
        <dbReference type="Proteomes" id="UP000016927"/>
    </source>
</evidence>